<accession>A0A087UIL9</accession>
<keyword evidence="4" id="KW-0255">Endonuclease</keyword>
<dbReference type="Proteomes" id="UP000054359">
    <property type="component" value="Unassembled WGS sequence"/>
</dbReference>
<keyword evidence="1" id="KW-0808">Transferase</keyword>
<evidence type="ECO:0000256" key="4">
    <source>
        <dbReference type="ARBA" id="ARBA00022759"/>
    </source>
</evidence>
<dbReference type="OMA" id="ELEIFQW"/>
<evidence type="ECO:0000256" key="5">
    <source>
        <dbReference type="ARBA" id="ARBA00022801"/>
    </source>
</evidence>
<dbReference type="GO" id="GO:0004519">
    <property type="term" value="F:endonuclease activity"/>
    <property type="evidence" value="ECO:0007669"/>
    <property type="project" value="UniProtKB-KW"/>
</dbReference>
<evidence type="ECO:0000313" key="8">
    <source>
        <dbReference type="EMBL" id="KFM77208.1"/>
    </source>
</evidence>
<dbReference type="InterPro" id="IPR041373">
    <property type="entry name" value="RT_RNaseH"/>
</dbReference>
<keyword evidence="2" id="KW-0548">Nucleotidyltransferase</keyword>
<evidence type="ECO:0000256" key="2">
    <source>
        <dbReference type="ARBA" id="ARBA00022695"/>
    </source>
</evidence>
<dbReference type="GO" id="GO:0016787">
    <property type="term" value="F:hydrolase activity"/>
    <property type="evidence" value="ECO:0007669"/>
    <property type="project" value="UniProtKB-KW"/>
</dbReference>
<dbReference type="Gene3D" id="3.10.20.370">
    <property type="match status" value="1"/>
</dbReference>
<dbReference type="OrthoDB" id="6420055at2759"/>
<evidence type="ECO:0000259" key="7">
    <source>
        <dbReference type="Pfam" id="PF17917"/>
    </source>
</evidence>
<protein>
    <submittedName>
        <fullName evidence="8">Retrovirus-related Pol polyprotein from transposon opus</fullName>
    </submittedName>
</protein>
<evidence type="ECO:0000256" key="1">
    <source>
        <dbReference type="ARBA" id="ARBA00022679"/>
    </source>
</evidence>
<dbReference type="Gene3D" id="3.30.70.270">
    <property type="match status" value="1"/>
</dbReference>
<reference evidence="8 9" key="1">
    <citation type="submission" date="2013-11" db="EMBL/GenBank/DDBJ databases">
        <title>Genome sequencing of Stegodyphus mimosarum.</title>
        <authorList>
            <person name="Bechsgaard J."/>
        </authorList>
    </citation>
    <scope>NUCLEOTIDE SEQUENCE [LARGE SCALE GENOMIC DNA]</scope>
</reference>
<gene>
    <name evidence="8" type="ORF">X975_09178</name>
</gene>
<organism evidence="8 9">
    <name type="scientific">Stegodyphus mimosarum</name>
    <name type="common">African social velvet spider</name>
    <dbReference type="NCBI Taxonomy" id="407821"/>
    <lineage>
        <taxon>Eukaryota</taxon>
        <taxon>Metazoa</taxon>
        <taxon>Ecdysozoa</taxon>
        <taxon>Arthropoda</taxon>
        <taxon>Chelicerata</taxon>
        <taxon>Arachnida</taxon>
        <taxon>Araneae</taxon>
        <taxon>Araneomorphae</taxon>
        <taxon>Entelegynae</taxon>
        <taxon>Eresoidea</taxon>
        <taxon>Eresidae</taxon>
        <taxon>Stegodyphus</taxon>
    </lineage>
</organism>
<dbReference type="InterPro" id="IPR043502">
    <property type="entry name" value="DNA/RNA_pol_sf"/>
</dbReference>
<proteinExistence type="predicted"/>
<dbReference type="PANTHER" id="PTHR37984">
    <property type="entry name" value="PROTEIN CBG26694"/>
    <property type="match status" value="1"/>
</dbReference>
<dbReference type="STRING" id="407821.A0A087UIL9"/>
<dbReference type="SUPFAM" id="SSF56672">
    <property type="entry name" value="DNA/RNA polymerases"/>
    <property type="match status" value="1"/>
</dbReference>
<keyword evidence="6" id="KW-0695">RNA-directed DNA polymerase</keyword>
<keyword evidence="9" id="KW-1185">Reference proteome</keyword>
<evidence type="ECO:0000313" key="9">
    <source>
        <dbReference type="Proteomes" id="UP000054359"/>
    </source>
</evidence>
<feature type="domain" description="Reverse transcriptase RNase H-like" evidence="7">
    <location>
        <begin position="76"/>
        <end position="174"/>
    </location>
</feature>
<dbReference type="InterPro" id="IPR043128">
    <property type="entry name" value="Rev_trsase/Diguanyl_cyclase"/>
</dbReference>
<dbReference type="CDD" id="cd09274">
    <property type="entry name" value="RNase_HI_RT_Ty3"/>
    <property type="match status" value="1"/>
</dbReference>
<dbReference type="Pfam" id="PF17917">
    <property type="entry name" value="RT_RNaseH"/>
    <property type="match status" value="1"/>
</dbReference>
<dbReference type="PANTHER" id="PTHR37984:SF5">
    <property type="entry name" value="PROTEIN NYNRIN-LIKE"/>
    <property type="match status" value="1"/>
</dbReference>
<evidence type="ECO:0000256" key="3">
    <source>
        <dbReference type="ARBA" id="ARBA00022722"/>
    </source>
</evidence>
<keyword evidence="3" id="KW-0540">Nuclease</keyword>
<keyword evidence="5" id="KW-0378">Hydrolase</keyword>
<sequence>MPKMKTHLKRLLGLCNYYHNYIPRYAEIAYSLMELAKNKELEIFQWKEIHKSAFQQLKEQLVKATQLINPIPQVLFVIHSDASEIRIGACLSQQKGAKQFSMCYAINKLSKPQQSWPTIEREAYAIVWALKEFVPYIFGSSKKTVTDHNPLAFIVRNTPQSSKLQRWAIVLQKYNLEIEHHPGRNLVNADALSRLPTP</sequence>
<name>A0A087UIL9_STEMI</name>
<feature type="non-terminal residue" evidence="8">
    <location>
        <position position="198"/>
    </location>
</feature>
<dbReference type="InterPro" id="IPR050951">
    <property type="entry name" value="Retrovirus_Pol_polyprotein"/>
</dbReference>
<dbReference type="EMBL" id="KK119968">
    <property type="protein sequence ID" value="KFM77208.1"/>
    <property type="molecule type" value="Genomic_DNA"/>
</dbReference>
<dbReference type="AlphaFoldDB" id="A0A087UIL9"/>
<dbReference type="GO" id="GO:0003964">
    <property type="term" value="F:RNA-directed DNA polymerase activity"/>
    <property type="evidence" value="ECO:0007669"/>
    <property type="project" value="UniProtKB-KW"/>
</dbReference>
<evidence type="ECO:0000256" key="6">
    <source>
        <dbReference type="ARBA" id="ARBA00022918"/>
    </source>
</evidence>